<organism evidence="2 3">
    <name type="scientific">Caballeronia sordidicola</name>
    <name type="common">Burkholderia sordidicola</name>
    <dbReference type="NCBI Taxonomy" id="196367"/>
    <lineage>
        <taxon>Bacteria</taxon>
        <taxon>Pseudomonadati</taxon>
        <taxon>Pseudomonadota</taxon>
        <taxon>Betaproteobacteria</taxon>
        <taxon>Burkholderiales</taxon>
        <taxon>Burkholderiaceae</taxon>
        <taxon>Caballeronia</taxon>
    </lineage>
</organism>
<name>A0A158GWU3_CABSO</name>
<evidence type="ECO:0000313" key="2">
    <source>
        <dbReference type="EMBL" id="SAL36069.1"/>
    </source>
</evidence>
<feature type="transmembrane region" description="Helical" evidence="1">
    <location>
        <begin position="84"/>
        <end position="102"/>
    </location>
</feature>
<dbReference type="EMBL" id="FCOC02000011">
    <property type="protein sequence ID" value="SAL36069.1"/>
    <property type="molecule type" value="Genomic_DNA"/>
</dbReference>
<keyword evidence="1" id="KW-0812">Transmembrane</keyword>
<evidence type="ECO:0000256" key="1">
    <source>
        <dbReference type="SAM" id="Phobius"/>
    </source>
</evidence>
<sequence>MFRGNTKYFQSVVACVFGLSLIIFYANRMPTSGDLVAHFLLVDEIMRHAGVRPAPVPNIGAMALYPPGAHWLAAIVGWAQGSGLLGMVVVSIVSVFVAYLLIVHLVDPASPANVIAFAVLLRLLVRTHAQIGWEISGNFFYPQIVADVIFFSVLLWLTHNNGVLYRAPVVVGAGALAMFVQPLVALHILAAGSMLFAYDSLARWVKTRRVPSASILGAIGVAGSAVLMAFFHPSFRAMRQIAQHDGGLDLGIRYPMAAAAGCSLLGLASLWRHFSGHAKEDDAVLGSALVASVCLAFTQLAALELAGEGSTYAVKKHMFIIVTLAAVNAARLIGQSTSRFERRWPIGWLISPVIAAAISVTILNTFTAPIAPAIRAIKYANTAIKNQISGFVPGDVVALDSQNPLVSLMVTMGPFQHPYTWFGAGSPTLGAKLIMVPRDRSIDAKCPSRFAETYDYVIVAAECLKKYTVGKMLDFTLNGDGRFFLGDGWGMPTGSGTVSDGSKEAFINLQLTRSHPSEYLLTVDADVFLNKAHPTQTFDVKVNGDPVATWTFDLNNYSSLKAAVVPGALVPGDVMKISISARDPISAHEIDPSSSDPRTLGLGLKRLTVD</sequence>
<feature type="transmembrane region" description="Helical" evidence="1">
    <location>
        <begin position="283"/>
        <end position="305"/>
    </location>
</feature>
<feature type="transmembrane region" description="Helical" evidence="1">
    <location>
        <begin position="346"/>
        <end position="366"/>
    </location>
</feature>
<keyword evidence="1" id="KW-1133">Transmembrane helix</keyword>
<protein>
    <recommendedName>
        <fullName evidence="4">Transmembrane protein</fullName>
    </recommendedName>
</protein>
<gene>
    <name evidence="2" type="ORF">AWB64_03612</name>
</gene>
<accession>A0A158GWU3</accession>
<feature type="transmembrane region" description="Helical" evidence="1">
    <location>
        <begin position="137"/>
        <end position="157"/>
    </location>
</feature>
<dbReference type="Proteomes" id="UP000054893">
    <property type="component" value="Unassembled WGS sequence"/>
</dbReference>
<evidence type="ECO:0008006" key="4">
    <source>
        <dbReference type="Google" id="ProtNLM"/>
    </source>
</evidence>
<evidence type="ECO:0000313" key="3">
    <source>
        <dbReference type="Proteomes" id="UP000054893"/>
    </source>
</evidence>
<feature type="transmembrane region" description="Helical" evidence="1">
    <location>
        <begin position="317"/>
        <end position="334"/>
    </location>
</feature>
<feature type="transmembrane region" description="Helical" evidence="1">
    <location>
        <begin position="7"/>
        <end position="26"/>
    </location>
</feature>
<proteinExistence type="predicted"/>
<keyword evidence="1" id="KW-0472">Membrane</keyword>
<reference evidence="2 3" key="1">
    <citation type="submission" date="2016-01" db="EMBL/GenBank/DDBJ databases">
        <authorList>
            <person name="Oliw E.H."/>
        </authorList>
    </citation>
    <scope>NUCLEOTIDE SEQUENCE [LARGE SCALE GENOMIC DNA]</scope>
    <source>
        <strain evidence="2">LMG 22029</strain>
    </source>
</reference>
<feature type="transmembrane region" description="Helical" evidence="1">
    <location>
        <begin position="210"/>
        <end position="232"/>
    </location>
</feature>
<feature type="transmembrane region" description="Helical" evidence="1">
    <location>
        <begin position="252"/>
        <end position="271"/>
    </location>
</feature>
<dbReference type="AlphaFoldDB" id="A0A158GWU3"/>
<feature type="transmembrane region" description="Helical" evidence="1">
    <location>
        <begin position="169"/>
        <end position="198"/>
    </location>
</feature>